<sequence>MTELTSSVGLPPAAAVADEQDELSFLSLLPTDSALLAMVCQKVSVNDAPTKRWLEYLLKKYSALSKRRLVPDLRALTVLQWLVVPISEAQDEISQALWSRLYASALSC</sequence>
<proteinExistence type="predicted"/>
<dbReference type="VEuPathDB" id="TriTrypDB:BSAL_05250"/>
<reference evidence="2" key="1">
    <citation type="submission" date="2015-09" db="EMBL/GenBank/DDBJ databases">
        <authorList>
            <consortium name="Pathogen Informatics"/>
        </authorList>
    </citation>
    <scope>NUCLEOTIDE SEQUENCE [LARGE SCALE GENOMIC DNA]</scope>
    <source>
        <strain evidence="2">Lake Konstanz</strain>
    </source>
</reference>
<name>A0A0S4IZS9_BODSA</name>
<organism evidence="1 2">
    <name type="scientific">Bodo saltans</name>
    <name type="common">Flagellated protozoan</name>
    <dbReference type="NCBI Taxonomy" id="75058"/>
    <lineage>
        <taxon>Eukaryota</taxon>
        <taxon>Discoba</taxon>
        <taxon>Euglenozoa</taxon>
        <taxon>Kinetoplastea</taxon>
        <taxon>Metakinetoplastina</taxon>
        <taxon>Eubodonida</taxon>
        <taxon>Bodonidae</taxon>
        <taxon>Bodo</taxon>
    </lineage>
</organism>
<dbReference type="AlphaFoldDB" id="A0A0S4IZS9"/>
<evidence type="ECO:0000313" key="1">
    <source>
        <dbReference type="EMBL" id="CUG36909.1"/>
    </source>
</evidence>
<gene>
    <name evidence="1" type="ORF">BSAL_05250</name>
</gene>
<accession>A0A0S4IZS9</accession>
<evidence type="ECO:0000313" key="2">
    <source>
        <dbReference type="Proteomes" id="UP000051952"/>
    </source>
</evidence>
<dbReference type="Proteomes" id="UP000051952">
    <property type="component" value="Unassembled WGS sequence"/>
</dbReference>
<protein>
    <submittedName>
        <fullName evidence="1">Uncharacterized protein</fullName>
    </submittedName>
</protein>
<keyword evidence="2" id="KW-1185">Reference proteome</keyword>
<dbReference type="EMBL" id="CYKH01000770">
    <property type="protein sequence ID" value="CUG36909.1"/>
    <property type="molecule type" value="Genomic_DNA"/>
</dbReference>